<dbReference type="InterPro" id="IPR005135">
    <property type="entry name" value="Endo/exonuclease/phosphatase"/>
</dbReference>
<proteinExistence type="predicted"/>
<dbReference type="Pfam" id="PF03372">
    <property type="entry name" value="Exo_endo_phos"/>
    <property type="match status" value="1"/>
</dbReference>
<dbReference type="InterPro" id="IPR036691">
    <property type="entry name" value="Endo/exonu/phosph_ase_sf"/>
</dbReference>
<dbReference type="EMBL" id="HBHT01008268">
    <property type="protein sequence ID" value="CAD9951501.1"/>
    <property type="molecule type" value="Transcribed_RNA"/>
</dbReference>
<accession>A0A7S2Y517</accession>
<feature type="compositionally biased region" description="Low complexity" evidence="1">
    <location>
        <begin position="174"/>
        <end position="184"/>
    </location>
</feature>
<protein>
    <recommendedName>
        <fullName evidence="2">Endonuclease/exonuclease/phosphatase domain-containing protein</fullName>
    </recommendedName>
</protein>
<feature type="region of interest" description="Disordered" evidence="1">
    <location>
        <begin position="138"/>
        <end position="234"/>
    </location>
</feature>
<evidence type="ECO:0000313" key="3">
    <source>
        <dbReference type="EMBL" id="CAD9951501.1"/>
    </source>
</evidence>
<dbReference type="PANTHER" id="PTHR12121">
    <property type="entry name" value="CARBON CATABOLITE REPRESSOR PROTEIN 4"/>
    <property type="match status" value="1"/>
</dbReference>
<dbReference type="SUPFAM" id="SSF56219">
    <property type="entry name" value="DNase I-like"/>
    <property type="match status" value="1"/>
</dbReference>
<dbReference type="AlphaFoldDB" id="A0A7S2Y517"/>
<name>A0A7S2Y517_9STRA</name>
<organism evidence="3">
    <name type="scientific">Entomoneis paludosa</name>
    <dbReference type="NCBI Taxonomy" id="265537"/>
    <lineage>
        <taxon>Eukaryota</taxon>
        <taxon>Sar</taxon>
        <taxon>Stramenopiles</taxon>
        <taxon>Ochrophyta</taxon>
        <taxon>Bacillariophyta</taxon>
        <taxon>Bacillariophyceae</taxon>
        <taxon>Bacillariophycidae</taxon>
        <taxon>Entomoneidaceae</taxon>
        <taxon>Entomoneis</taxon>
    </lineage>
</organism>
<evidence type="ECO:0000259" key="2">
    <source>
        <dbReference type="Pfam" id="PF03372"/>
    </source>
</evidence>
<evidence type="ECO:0000256" key="1">
    <source>
        <dbReference type="SAM" id="MobiDB-lite"/>
    </source>
</evidence>
<feature type="domain" description="Endonuclease/exonuclease/phosphatase" evidence="2">
    <location>
        <begin position="321"/>
        <end position="643"/>
    </location>
</feature>
<reference evidence="3" key="1">
    <citation type="submission" date="2021-01" db="EMBL/GenBank/DDBJ databases">
        <authorList>
            <person name="Corre E."/>
            <person name="Pelletier E."/>
            <person name="Niang G."/>
            <person name="Scheremetjew M."/>
            <person name="Finn R."/>
            <person name="Kale V."/>
            <person name="Holt S."/>
            <person name="Cochrane G."/>
            <person name="Meng A."/>
            <person name="Brown T."/>
            <person name="Cohen L."/>
        </authorList>
    </citation>
    <scope>NUCLEOTIDE SEQUENCE</scope>
    <source>
        <strain evidence="3">CCMP125</strain>
    </source>
</reference>
<dbReference type="InterPro" id="IPR050410">
    <property type="entry name" value="CCR4/nocturin_mRNA_transcr"/>
</dbReference>
<dbReference type="CDD" id="cd09097">
    <property type="entry name" value="Deadenylase_CCR4"/>
    <property type="match status" value="1"/>
</dbReference>
<dbReference type="Gene3D" id="3.60.10.10">
    <property type="entry name" value="Endonuclease/exonuclease/phosphatase"/>
    <property type="match status" value="1"/>
</dbReference>
<dbReference type="PANTHER" id="PTHR12121:SF34">
    <property type="entry name" value="PROTEIN ANGEL"/>
    <property type="match status" value="1"/>
</dbReference>
<dbReference type="GO" id="GO:0000175">
    <property type="term" value="F:3'-5'-RNA exonuclease activity"/>
    <property type="evidence" value="ECO:0007669"/>
    <property type="project" value="TreeGrafter"/>
</dbReference>
<sequence length="658" mass="73580">MNTKEYMYSWHLSLRVDRPVEGCAIRPHSYMYGKKLDEREYHEKASQPHTKVMKEPPPSHEFSYRWFRGPLHEACAYEACPRRSSFSPHDWSKHALGGTDCTLQCVSTQSSLYKCTFCNSKCFVNAWKTQYTVPKEMQLREGHMNNNNSRSATPSRSRSGSFDTATDELYPDETGSTRSGGSRSPGPPIDGMAGGTLHMPGSTPAAGGGNNNTPATPRGFVGGYNGNSQNNSQDYYTDYNAGDDWVEITRDQLYMPGPDDIGRKLKLEAAAYSTDTGELLMSRVVKTDVVLARAPDPKKRNLVTAKGAATATNPGPRFRVATYNVLAEIYATGQQYPYCDFWAMSWDFRFQNILREIMDASPEVLCLQEIQADHYENHIYAALSDAGYEGVFKQKTRQSMGLAGKVDGCALFWRRSKFHLVESYSIEFNELAQRQCQQVLGINPRSDEGVAFLNRLSKDNVAQLVVLEFIQPQSRTSRDITQVCVANTHLYSNKDFPDVKLWQTWQLLQELESFVMSRGTNLPLVICGDFNSTPDTAVYDLLARQSVHPGHPDVNVTTDDNVPAILPDAMSISHSFQLGSAYQAVLGDEPWVTNFTLNFKGVLDYIWYSAQNLRPLSAAPIPDEAQLTKHGEALPSTEYSSDHIMLISDLQVVSNGSR</sequence>
<feature type="compositionally biased region" description="Polar residues" evidence="1">
    <location>
        <begin position="144"/>
        <end position="164"/>
    </location>
</feature>
<gene>
    <name evidence="3" type="ORF">APAL1065_LOCUS5533</name>
</gene>